<feature type="region of interest" description="Disordered" evidence="1">
    <location>
        <begin position="221"/>
        <end position="253"/>
    </location>
</feature>
<protein>
    <submittedName>
        <fullName evidence="2">Uncharacterized protein</fullName>
    </submittedName>
</protein>
<evidence type="ECO:0000313" key="3">
    <source>
        <dbReference type="Proteomes" id="UP000183365"/>
    </source>
</evidence>
<name>A0A1L0CZA4_9ASCO</name>
<dbReference type="VEuPathDB" id="FungiDB:HGUI_02399"/>
<accession>A0A1L0CZA4</accession>
<gene>
    <name evidence="2" type="ORF">HGUI_02399</name>
</gene>
<dbReference type="Proteomes" id="UP000183365">
    <property type="component" value="Unassembled WGS sequence"/>
</dbReference>
<dbReference type="OrthoDB" id="3973154at2759"/>
<sequence length="410" mass="47869">MFKITFIDSVKKSKQYWHIEEYETTYIFGRNCLNYFSSIGIKKKECYVDIYSDVDTAISKDQIYATLNKDNILEIKFKNKLKTFFADRECSKTDHLKYDYYYLEARKSEKLKFKADKNRYIIRVEYDRNIKTTDNQHDMTELDNKHNELENSDSLVFRKSFSIDKLASASLNPNEILKNDVIAEDVSKENILESINIFAESEKIVNKALSDDKLGISNMKKETKNKEGLVTKPKGKPGRKPNSTATAALAKKEKQRATVNSLMNTLYEAQKKNNQINKHDDINDKENNTFEDYENQIKTKNFSLSHNNEDTKSSSLKHNVRISSVNYKRFKKRKLGDIESNHNGGSNLNQPKLTMKKYIDHKIPKFQTMKDLVVDTRYMSVETKEKLKEARAFIGTRKKTPETKHLFLDD</sequence>
<dbReference type="AlphaFoldDB" id="A0A1L0CZA4"/>
<evidence type="ECO:0000313" key="2">
    <source>
        <dbReference type="EMBL" id="SGZ40199.1"/>
    </source>
</evidence>
<keyword evidence="3" id="KW-1185">Reference proteome</keyword>
<evidence type="ECO:0000256" key="1">
    <source>
        <dbReference type="SAM" id="MobiDB-lite"/>
    </source>
</evidence>
<reference evidence="3" key="1">
    <citation type="submission" date="2016-11" db="EMBL/GenBank/DDBJ databases">
        <authorList>
            <person name="Guldener U."/>
        </authorList>
    </citation>
    <scope>NUCLEOTIDE SEQUENCE [LARGE SCALE GENOMIC DNA]</scope>
</reference>
<proteinExistence type="predicted"/>
<dbReference type="EMBL" id="FQNF01000042">
    <property type="protein sequence ID" value="SGZ40199.1"/>
    <property type="molecule type" value="Genomic_DNA"/>
</dbReference>
<organism evidence="2 3">
    <name type="scientific">Hanseniaspora guilliermondii</name>
    <dbReference type="NCBI Taxonomy" id="56406"/>
    <lineage>
        <taxon>Eukaryota</taxon>
        <taxon>Fungi</taxon>
        <taxon>Dikarya</taxon>
        <taxon>Ascomycota</taxon>
        <taxon>Saccharomycotina</taxon>
        <taxon>Saccharomycetes</taxon>
        <taxon>Saccharomycodales</taxon>
        <taxon>Saccharomycodaceae</taxon>
        <taxon>Hanseniaspora</taxon>
    </lineage>
</organism>